<evidence type="ECO:0000256" key="1">
    <source>
        <dbReference type="ARBA" id="ARBA00004496"/>
    </source>
</evidence>
<accession>A0A235FES9</accession>
<evidence type="ECO:0000256" key="2">
    <source>
        <dbReference type="ARBA" id="ARBA00022490"/>
    </source>
</evidence>
<dbReference type="SMART" id="SM00448">
    <property type="entry name" value="REC"/>
    <property type="match status" value="1"/>
</dbReference>
<dbReference type="GO" id="GO:0005737">
    <property type="term" value="C:cytoplasm"/>
    <property type="evidence" value="ECO:0007669"/>
    <property type="project" value="UniProtKB-SubCell"/>
</dbReference>
<dbReference type="EMBL" id="NOII01000001">
    <property type="protein sequence ID" value="OYD59454.1"/>
    <property type="molecule type" value="Genomic_DNA"/>
</dbReference>
<dbReference type="Gene3D" id="1.10.10.10">
    <property type="entry name" value="Winged helix-like DNA-binding domain superfamily/Winged helix DNA-binding domain"/>
    <property type="match status" value="1"/>
</dbReference>
<comment type="caution">
    <text evidence="12">The sequence shown here is derived from an EMBL/GenBank/DDBJ whole genome shotgun (WGS) entry which is preliminary data.</text>
</comment>
<dbReference type="InterPro" id="IPR024187">
    <property type="entry name" value="Sig_transdc_resp-reg_cit/mal"/>
</dbReference>
<sequence>MLKVVLIEDDLMVQDVNRMFVEKVDGFSVAAIASNGREGMRKIREVQPDLVIIDMYMPEQDGLETLRQIRSEGIDTDIIAITAASDMETVRLFLQNGAFDYIMKPFKFERIQQALLKYRAYREETGSSGHFTQTELDKMMFQPSQKAEKKSDEEELPKGLNGVTLNKILSYLKAQSDEVSAEEVAEGIGLARVTARRYLDHLEKTGNITIHMTYGGVGRPVNRYKIKR</sequence>
<dbReference type="SUPFAM" id="SSF52172">
    <property type="entry name" value="CheY-like"/>
    <property type="match status" value="1"/>
</dbReference>
<dbReference type="PANTHER" id="PTHR45526:SF1">
    <property type="entry name" value="TRANSCRIPTIONAL REGULATORY PROTEIN DCUR-RELATED"/>
    <property type="match status" value="1"/>
</dbReference>
<name>A0A235FES9_9BACL</name>
<dbReference type="OrthoDB" id="9759232at2"/>
<keyword evidence="3 10" id="KW-0597">Phosphoprotein</keyword>
<evidence type="ECO:0000256" key="4">
    <source>
        <dbReference type="ARBA" id="ARBA00023012"/>
    </source>
</evidence>
<evidence type="ECO:0000256" key="6">
    <source>
        <dbReference type="ARBA" id="ARBA00023125"/>
    </source>
</evidence>
<evidence type="ECO:0000256" key="3">
    <source>
        <dbReference type="ARBA" id="ARBA00022553"/>
    </source>
</evidence>
<dbReference type="InterPro" id="IPR011006">
    <property type="entry name" value="CheY-like_superfamily"/>
</dbReference>
<proteinExistence type="predicted"/>
<keyword evidence="13" id="KW-1185">Reference proteome</keyword>
<dbReference type="InterPro" id="IPR013196">
    <property type="entry name" value="HTH_11"/>
</dbReference>
<dbReference type="Pfam" id="PF08279">
    <property type="entry name" value="HTH_11"/>
    <property type="match status" value="1"/>
</dbReference>
<evidence type="ECO:0000313" key="13">
    <source>
        <dbReference type="Proteomes" id="UP000215059"/>
    </source>
</evidence>
<protein>
    <recommendedName>
        <fullName evidence="9">Transcriptional regulatory protein</fullName>
    </recommendedName>
</protein>
<reference evidence="12 13" key="1">
    <citation type="submission" date="2017-07" db="EMBL/GenBank/DDBJ databases">
        <title>Fictibacillus sp. nov. GDSW-R2A3 Genome sequencing and assembly.</title>
        <authorList>
            <person name="Mayilraj S."/>
        </authorList>
    </citation>
    <scope>NUCLEOTIDE SEQUENCE [LARGE SCALE GENOMIC DNA]</scope>
    <source>
        <strain evidence="12 13">GDSW-R2A3</strain>
    </source>
</reference>
<dbReference type="InterPro" id="IPR051271">
    <property type="entry name" value="2C-system_Tx_regulators"/>
</dbReference>
<keyword evidence="8 9" id="KW-0804">Transcription</keyword>
<dbReference type="SUPFAM" id="SSF46785">
    <property type="entry name" value="Winged helix' DNA-binding domain"/>
    <property type="match status" value="1"/>
</dbReference>
<dbReference type="GO" id="GO:0003677">
    <property type="term" value="F:DNA binding"/>
    <property type="evidence" value="ECO:0007669"/>
    <property type="project" value="UniProtKB-KW"/>
</dbReference>
<evidence type="ECO:0000256" key="9">
    <source>
        <dbReference type="PIRNR" id="PIRNR006171"/>
    </source>
</evidence>
<evidence type="ECO:0000256" key="7">
    <source>
        <dbReference type="ARBA" id="ARBA00023159"/>
    </source>
</evidence>
<dbReference type="InterPro" id="IPR036388">
    <property type="entry name" value="WH-like_DNA-bd_sf"/>
</dbReference>
<feature type="domain" description="Response regulatory" evidence="11">
    <location>
        <begin position="3"/>
        <end position="119"/>
    </location>
</feature>
<evidence type="ECO:0000259" key="11">
    <source>
        <dbReference type="PROSITE" id="PS50110"/>
    </source>
</evidence>
<keyword evidence="7 9" id="KW-0010">Activator</keyword>
<dbReference type="AlphaFoldDB" id="A0A235FES9"/>
<dbReference type="PANTHER" id="PTHR45526">
    <property type="entry name" value="TRANSCRIPTIONAL REGULATORY PROTEIN DPIA"/>
    <property type="match status" value="1"/>
</dbReference>
<organism evidence="12 13">
    <name type="scientific">Fictibacillus aquaticus</name>
    <dbReference type="NCBI Taxonomy" id="2021314"/>
    <lineage>
        <taxon>Bacteria</taxon>
        <taxon>Bacillati</taxon>
        <taxon>Bacillota</taxon>
        <taxon>Bacilli</taxon>
        <taxon>Bacillales</taxon>
        <taxon>Fictibacillaceae</taxon>
        <taxon>Fictibacillus</taxon>
    </lineage>
</organism>
<dbReference type="InterPro" id="IPR001789">
    <property type="entry name" value="Sig_transdc_resp-reg_receiver"/>
</dbReference>
<dbReference type="RefSeq" id="WP_094251415.1">
    <property type="nucleotide sequence ID" value="NZ_JBHLXL010000001.1"/>
</dbReference>
<dbReference type="CDD" id="cd19925">
    <property type="entry name" value="REC_citrate_TCS"/>
    <property type="match status" value="1"/>
</dbReference>
<keyword evidence="2 9" id="KW-0963">Cytoplasm</keyword>
<keyword evidence="4 9" id="KW-0902">Two-component regulatory system</keyword>
<evidence type="ECO:0000313" key="12">
    <source>
        <dbReference type="EMBL" id="OYD59454.1"/>
    </source>
</evidence>
<dbReference type="GO" id="GO:0000156">
    <property type="term" value="F:phosphorelay response regulator activity"/>
    <property type="evidence" value="ECO:0007669"/>
    <property type="project" value="TreeGrafter"/>
</dbReference>
<keyword evidence="5 9" id="KW-0805">Transcription regulation</keyword>
<dbReference type="Proteomes" id="UP000215059">
    <property type="component" value="Unassembled WGS sequence"/>
</dbReference>
<dbReference type="PIRSF" id="PIRSF006171">
    <property type="entry name" value="RR_citrat_malat"/>
    <property type="match status" value="1"/>
</dbReference>
<evidence type="ECO:0000256" key="8">
    <source>
        <dbReference type="ARBA" id="ARBA00023163"/>
    </source>
</evidence>
<dbReference type="PROSITE" id="PS50110">
    <property type="entry name" value="RESPONSE_REGULATORY"/>
    <property type="match status" value="1"/>
</dbReference>
<keyword evidence="6 9" id="KW-0238">DNA-binding</keyword>
<gene>
    <name evidence="12" type="ORF">CGZ90_06075</name>
</gene>
<dbReference type="Pfam" id="PF00072">
    <property type="entry name" value="Response_reg"/>
    <property type="match status" value="1"/>
</dbReference>
<feature type="modified residue" description="4-aspartylphosphate" evidence="10">
    <location>
        <position position="54"/>
    </location>
</feature>
<evidence type="ECO:0000256" key="10">
    <source>
        <dbReference type="PROSITE-ProRule" id="PRU00169"/>
    </source>
</evidence>
<dbReference type="GO" id="GO:0003700">
    <property type="term" value="F:DNA-binding transcription factor activity"/>
    <property type="evidence" value="ECO:0007669"/>
    <property type="project" value="InterPro"/>
</dbReference>
<evidence type="ECO:0000256" key="5">
    <source>
        <dbReference type="ARBA" id="ARBA00023015"/>
    </source>
</evidence>
<dbReference type="InterPro" id="IPR036390">
    <property type="entry name" value="WH_DNA-bd_sf"/>
</dbReference>
<dbReference type="Gene3D" id="3.40.50.2300">
    <property type="match status" value="1"/>
</dbReference>
<comment type="subcellular location">
    <subcellularLocation>
        <location evidence="1 9">Cytoplasm</location>
    </subcellularLocation>
</comment>